<evidence type="ECO:0000256" key="3">
    <source>
        <dbReference type="ARBA" id="ARBA00023163"/>
    </source>
</evidence>
<dbReference type="Gene3D" id="1.10.10.10">
    <property type="entry name" value="Winged helix-like DNA-binding domain superfamily/Winged helix DNA-binding domain"/>
    <property type="match status" value="1"/>
</dbReference>
<dbReference type="Pfam" id="PF00027">
    <property type="entry name" value="cNMP_binding"/>
    <property type="match status" value="1"/>
</dbReference>
<evidence type="ECO:0000256" key="1">
    <source>
        <dbReference type="ARBA" id="ARBA00023015"/>
    </source>
</evidence>
<dbReference type="HOGENOM" id="CLU_075053_3_5_7"/>
<dbReference type="SUPFAM" id="SSF51206">
    <property type="entry name" value="cAMP-binding domain-like"/>
    <property type="match status" value="1"/>
</dbReference>
<evidence type="ECO:0000313" key="6">
    <source>
        <dbReference type="EMBL" id="AJE03492.1"/>
    </source>
</evidence>
<dbReference type="PRINTS" id="PR00034">
    <property type="entry name" value="HTHCRP"/>
</dbReference>
<dbReference type="InterPro" id="IPR014710">
    <property type="entry name" value="RmlC-like_jellyroll"/>
</dbReference>
<dbReference type="SMART" id="SM00100">
    <property type="entry name" value="cNMP"/>
    <property type="match status" value="1"/>
</dbReference>
<dbReference type="SMART" id="SM00419">
    <property type="entry name" value="HTH_CRP"/>
    <property type="match status" value="1"/>
</dbReference>
<evidence type="ECO:0000259" key="4">
    <source>
        <dbReference type="PROSITE" id="PS50042"/>
    </source>
</evidence>
<dbReference type="InterPro" id="IPR036390">
    <property type="entry name" value="WH_DNA-bd_sf"/>
</dbReference>
<dbReference type="GO" id="GO:0005829">
    <property type="term" value="C:cytosol"/>
    <property type="evidence" value="ECO:0007669"/>
    <property type="project" value="TreeGrafter"/>
</dbReference>
<feature type="domain" description="HTH crp-type" evidence="5">
    <location>
        <begin position="153"/>
        <end position="227"/>
    </location>
</feature>
<organism evidence="6 7">
    <name type="scientific">Geobacter pickeringii</name>
    <dbReference type="NCBI Taxonomy" id="345632"/>
    <lineage>
        <taxon>Bacteria</taxon>
        <taxon>Pseudomonadati</taxon>
        <taxon>Thermodesulfobacteriota</taxon>
        <taxon>Desulfuromonadia</taxon>
        <taxon>Geobacterales</taxon>
        <taxon>Geobacteraceae</taxon>
        <taxon>Geobacter</taxon>
    </lineage>
</organism>
<dbReference type="PANTHER" id="PTHR24567">
    <property type="entry name" value="CRP FAMILY TRANSCRIPTIONAL REGULATORY PROTEIN"/>
    <property type="match status" value="1"/>
</dbReference>
<dbReference type="KEGG" id="gpi:GPICK_09145"/>
<dbReference type="Gene3D" id="2.60.120.10">
    <property type="entry name" value="Jelly Rolls"/>
    <property type="match status" value="1"/>
</dbReference>
<dbReference type="InterPro" id="IPR050397">
    <property type="entry name" value="Env_Response_Regulators"/>
</dbReference>
<keyword evidence="3" id="KW-0804">Transcription</keyword>
<evidence type="ECO:0000259" key="5">
    <source>
        <dbReference type="PROSITE" id="PS51063"/>
    </source>
</evidence>
<dbReference type="EMBL" id="CP009788">
    <property type="protein sequence ID" value="AJE03492.1"/>
    <property type="molecule type" value="Genomic_DNA"/>
</dbReference>
<keyword evidence="2" id="KW-0238">DNA-binding</keyword>
<dbReference type="GO" id="GO:0003700">
    <property type="term" value="F:DNA-binding transcription factor activity"/>
    <property type="evidence" value="ECO:0007669"/>
    <property type="project" value="TreeGrafter"/>
</dbReference>
<protein>
    <submittedName>
        <fullName evidence="6">Crp/Fnr family transcriptional regulator</fullName>
    </submittedName>
</protein>
<dbReference type="PROSITE" id="PS51063">
    <property type="entry name" value="HTH_CRP_2"/>
    <property type="match status" value="1"/>
</dbReference>
<feature type="domain" description="Cyclic nucleotide-binding" evidence="4">
    <location>
        <begin position="19"/>
        <end position="139"/>
    </location>
</feature>
<accession>A0A0B5BA78</accession>
<sequence length="234" mass="26807">MSPEDRNSELGKLIAKVPLFSSLDSNELEDLLSFVKRRRFRKFETILTEEDSNRYMYVVMSGKVKVIRSGADGRELLFAIHKRGDFFGEMALLDGKTSLATVVALEDTTVGLFGKDDFDRFSKSNRKVVEKIIELLCIRLRDAWLMLKVFGCTDAERRLRTVLQYLGERHGVMDARGVIITMKLTHKDFASYTNLARETVSRLMTSLRKQNEIELVGSHQILLTKAFRKADDFA</sequence>
<keyword evidence="1" id="KW-0805">Transcription regulation</keyword>
<dbReference type="PROSITE" id="PS50042">
    <property type="entry name" value="CNMP_BINDING_3"/>
    <property type="match status" value="1"/>
</dbReference>
<dbReference type="SUPFAM" id="SSF46785">
    <property type="entry name" value="Winged helix' DNA-binding domain"/>
    <property type="match status" value="1"/>
</dbReference>
<name>A0A0B5BA78_9BACT</name>
<keyword evidence="7" id="KW-1185">Reference proteome</keyword>
<dbReference type="GO" id="GO:0003677">
    <property type="term" value="F:DNA binding"/>
    <property type="evidence" value="ECO:0007669"/>
    <property type="project" value="UniProtKB-KW"/>
</dbReference>
<dbReference type="STRING" id="345632.GPICK_09145"/>
<dbReference type="InterPro" id="IPR012318">
    <property type="entry name" value="HTH_CRP"/>
</dbReference>
<evidence type="ECO:0000313" key="7">
    <source>
        <dbReference type="Proteomes" id="UP000057609"/>
    </source>
</evidence>
<dbReference type="PANTHER" id="PTHR24567:SF68">
    <property type="entry name" value="DNA-BINDING TRANSCRIPTIONAL DUAL REGULATOR CRP"/>
    <property type="match status" value="1"/>
</dbReference>
<dbReference type="CDD" id="cd00038">
    <property type="entry name" value="CAP_ED"/>
    <property type="match status" value="1"/>
</dbReference>
<dbReference type="InterPro" id="IPR000595">
    <property type="entry name" value="cNMP-bd_dom"/>
</dbReference>
<proteinExistence type="predicted"/>
<dbReference type="CDD" id="cd00092">
    <property type="entry name" value="HTH_CRP"/>
    <property type="match status" value="1"/>
</dbReference>
<gene>
    <name evidence="6" type="ORF">GPICK_09145</name>
</gene>
<dbReference type="OrthoDB" id="5415223at2"/>
<dbReference type="Proteomes" id="UP000057609">
    <property type="component" value="Chromosome"/>
</dbReference>
<dbReference type="InterPro" id="IPR036388">
    <property type="entry name" value="WH-like_DNA-bd_sf"/>
</dbReference>
<dbReference type="AlphaFoldDB" id="A0A0B5BA78"/>
<reference evidence="6 7" key="1">
    <citation type="journal article" date="2015" name="Genome Announc.">
        <title>Complete Genome of Geobacter pickeringii G13T, a Metal-Reducing Isolate from Sedimentary Kaolin Deposits.</title>
        <authorList>
            <person name="Badalamenti J.P."/>
            <person name="Bond D.R."/>
        </authorList>
    </citation>
    <scope>NUCLEOTIDE SEQUENCE [LARGE SCALE GENOMIC DNA]</scope>
    <source>
        <strain evidence="6 7">G13</strain>
    </source>
</reference>
<dbReference type="Pfam" id="PF13545">
    <property type="entry name" value="HTH_Crp_2"/>
    <property type="match status" value="1"/>
</dbReference>
<dbReference type="InterPro" id="IPR018490">
    <property type="entry name" value="cNMP-bd_dom_sf"/>
</dbReference>
<evidence type="ECO:0000256" key="2">
    <source>
        <dbReference type="ARBA" id="ARBA00023125"/>
    </source>
</evidence>